<reference evidence="3 4" key="1">
    <citation type="journal article" date="2015" name="Nat. Commun.">
        <title>Lucilia cuprina genome unlocks parasitic fly biology to underpin future interventions.</title>
        <authorList>
            <person name="Anstead C.A."/>
            <person name="Korhonen P.K."/>
            <person name="Young N.D."/>
            <person name="Hall R.S."/>
            <person name="Jex A.R."/>
            <person name="Murali S.C."/>
            <person name="Hughes D.S."/>
            <person name="Lee S.F."/>
            <person name="Perry T."/>
            <person name="Stroehlein A.J."/>
            <person name="Ansell B.R."/>
            <person name="Breugelmans B."/>
            <person name="Hofmann A."/>
            <person name="Qu J."/>
            <person name="Dugan S."/>
            <person name="Lee S.L."/>
            <person name="Chao H."/>
            <person name="Dinh H."/>
            <person name="Han Y."/>
            <person name="Doddapaneni H.V."/>
            <person name="Worley K.C."/>
            <person name="Muzny D.M."/>
            <person name="Ioannidis P."/>
            <person name="Waterhouse R.M."/>
            <person name="Zdobnov E.M."/>
            <person name="James P.J."/>
            <person name="Bagnall N.H."/>
            <person name="Kotze A.C."/>
            <person name="Gibbs R.A."/>
            <person name="Richards S."/>
            <person name="Batterham P."/>
            <person name="Gasser R.B."/>
        </authorList>
    </citation>
    <scope>NUCLEOTIDE SEQUENCE [LARGE SCALE GENOMIC DNA]</scope>
    <source>
        <strain evidence="3 4">LS</strain>
        <tissue evidence="3">Full body</tissue>
    </source>
</reference>
<accession>A0A0L0BS14</accession>
<feature type="region of interest" description="Disordered" evidence="1">
    <location>
        <begin position="21"/>
        <end position="89"/>
    </location>
</feature>
<dbReference type="AlphaFoldDB" id="A0A0L0BS14"/>
<name>A0A0L0BS14_LUCCU</name>
<keyword evidence="2" id="KW-0732">Signal</keyword>
<evidence type="ECO:0000256" key="2">
    <source>
        <dbReference type="SAM" id="SignalP"/>
    </source>
</evidence>
<dbReference type="Proteomes" id="UP000037069">
    <property type="component" value="Unassembled WGS sequence"/>
</dbReference>
<gene>
    <name evidence="3" type="ORF">FF38_12114</name>
</gene>
<organism evidence="3 4">
    <name type="scientific">Lucilia cuprina</name>
    <name type="common">Green bottle fly</name>
    <name type="synonym">Australian sheep blowfly</name>
    <dbReference type="NCBI Taxonomy" id="7375"/>
    <lineage>
        <taxon>Eukaryota</taxon>
        <taxon>Metazoa</taxon>
        <taxon>Ecdysozoa</taxon>
        <taxon>Arthropoda</taxon>
        <taxon>Hexapoda</taxon>
        <taxon>Insecta</taxon>
        <taxon>Pterygota</taxon>
        <taxon>Neoptera</taxon>
        <taxon>Endopterygota</taxon>
        <taxon>Diptera</taxon>
        <taxon>Brachycera</taxon>
        <taxon>Muscomorpha</taxon>
        <taxon>Oestroidea</taxon>
        <taxon>Calliphoridae</taxon>
        <taxon>Luciliinae</taxon>
        <taxon>Lucilia</taxon>
    </lineage>
</organism>
<comment type="caution">
    <text evidence="3">The sequence shown here is derived from an EMBL/GenBank/DDBJ whole genome shotgun (WGS) entry which is preliminary data.</text>
</comment>
<feature type="signal peptide" evidence="2">
    <location>
        <begin position="1"/>
        <end position="18"/>
    </location>
</feature>
<proteinExistence type="predicted"/>
<evidence type="ECO:0000256" key="1">
    <source>
        <dbReference type="SAM" id="MobiDB-lite"/>
    </source>
</evidence>
<sequence length="126" mass="14020">MKFAIVFCIIALATFGYSQPLTDTANNRPSPPVLKPVKESAKPSIFKPAPSTLAKEPNKAIASEPVKEHLRPPVLKPVTNSNPQNYNGKPQKLESFINVIIDHNRHKPEVDYFNGKIVPTPKYPSY</sequence>
<evidence type="ECO:0000313" key="3">
    <source>
        <dbReference type="EMBL" id="KNC22004.1"/>
    </source>
</evidence>
<keyword evidence="4" id="KW-1185">Reference proteome</keyword>
<dbReference type="EMBL" id="JRES01001567">
    <property type="protein sequence ID" value="KNC22004.1"/>
    <property type="molecule type" value="Genomic_DNA"/>
</dbReference>
<feature type="chain" id="PRO_5005534985" evidence="2">
    <location>
        <begin position="19"/>
        <end position="126"/>
    </location>
</feature>
<protein>
    <submittedName>
        <fullName evidence="3">Uncharacterized protein</fullName>
    </submittedName>
</protein>
<feature type="compositionally biased region" description="Polar residues" evidence="1">
    <location>
        <begin position="78"/>
        <end position="88"/>
    </location>
</feature>
<evidence type="ECO:0000313" key="4">
    <source>
        <dbReference type="Proteomes" id="UP000037069"/>
    </source>
</evidence>